<gene>
    <name evidence="2" type="ORF">ON006_29160</name>
</gene>
<dbReference type="Gene3D" id="3.90.400.10">
    <property type="entry name" value="Oligo-1,6-glucosidase, Domain 2"/>
    <property type="match status" value="1"/>
</dbReference>
<dbReference type="SUPFAM" id="SSF51011">
    <property type="entry name" value="Glycosyl hydrolase domain"/>
    <property type="match status" value="1"/>
</dbReference>
<dbReference type="Proteomes" id="UP001164653">
    <property type="component" value="Chromosome"/>
</dbReference>
<dbReference type="CDD" id="cd11324">
    <property type="entry name" value="AmyAc_Amylosucrase"/>
    <property type="match status" value="1"/>
</dbReference>
<dbReference type="Pfam" id="PF00128">
    <property type="entry name" value="Alpha-amylase"/>
    <property type="match status" value="1"/>
</dbReference>
<protein>
    <submittedName>
        <fullName evidence="2">Amylosucrase</fullName>
    </submittedName>
</protein>
<organism evidence="2 3">
    <name type="scientific">Dyadobacter pollutisoli</name>
    <dbReference type="NCBI Taxonomy" id="2910158"/>
    <lineage>
        <taxon>Bacteria</taxon>
        <taxon>Pseudomonadati</taxon>
        <taxon>Bacteroidota</taxon>
        <taxon>Cytophagia</taxon>
        <taxon>Cytophagales</taxon>
        <taxon>Spirosomataceae</taxon>
        <taxon>Dyadobacter</taxon>
    </lineage>
</organism>
<sequence length="647" mass="74677">MNNNQIVNALFDAVQNNNLDIAGADKKFYTKLVLHAAEIRDLYTQLYANHPEFSTNFTRLIEVLISSHQNRTAELKDRDYKKNENWFLSNEIAGMSLYVDRFSGNLSGLPARLDYLLDLGVNLLHLMPIFQSPEKESDGGYAVSDFQKVDKRFGSLNDLKKVRKTMHDKGMYLMLDIVLNHTSDKHEWVEKAKKGDPKYLDYYYCFDDRSLPDQYEQTMPEIFPESAPGNFTWVEECQKWVMTVFHRYQWDLNYSNPRVFVEMLDNVLFYANLGVDVLRIDAPAFLWKQIGTTSQNLPQAHTILQLLKQCVQVTAPGMALLGEAIVSPGAIMEYFGEGRYLAKECDFAYNATQMALQWDALATGQVSIMMAAQPILAKKPFGTSWITYTRCHDDIGLGYDDYMIREAGYDPFEHRRYLKEYFSGQFPGSVSSGALFSVNPKTQDARISGTLASLCGLEKAIIEKSENQIELAIQKIILMQANSFFLGGVPMLFYGDEAAYLNDYSFIDSPDRNYDNRWMHRPIIDWQKNELTSKTGTIENRVFAATKRLLEIRKKLPVVADLKNIRWIPRHNIHVAGFVRNGKEKALYCIFNYSHESAYLTWHTFRYNGFSPEKLYDHWRQEYFQVGTDADYLILGPYAFYLLEVTE</sequence>
<dbReference type="InterPro" id="IPR006047">
    <property type="entry name" value="GH13_cat_dom"/>
</dbReference>
<dbReference type="PANTHER" id="PTHR10357">
    <property type="entry name" value="ALPHA-AMYLASE FAMILY MEMBER"/>
    <property type="match status" value="1"/>
</dbReference>
<name>A0A9E8SL13_9BACT</name>
<evidence type="ECO:0000313" key="3">
    <source>
        <dbReference type="Proteomes" id="UP001164653"/>
    </source>
</evidence>
<dbReference type="InterPro" id="IPR045857">
    <property type="entry name" value="O16G_dom_2"/>
</dbReference>
<dbReference type="InterPro" id="IPR044077">
    <property type="entry name" value="Amylosucrase"/>
</dbReference>
<dbReference type="SUPFAM" id="SSF51445">
    <property type="entry name" value="(Trans)glycosidases"/>
    <property type="match status" value="1"/>
</dbReference>
<dbReference type="EMBL" id="CP112998">
    <property type="protein sequence ID" value="WAC11789.1"/>
    <property type="molecule type" value="Genomic_DNA"/>
</dbReference>
<dbReference type="SMART" id="SM00642">
    <property type="entry name" value="Aamy"/>
    <property type="match status" value="1"/>
</dbReference>
<keyword evidence="3" id="KW-1185">Reference proteome</keyword>
<dbReference type="InterPro" id="IPR013780">
    <property type="entry name" value="Glyco_hydro_b"/>
</dbReference>
<dbReference type="Gene3D" id="3.20.20.80">
    <property type="entry name" value="Glycosidases"/>
    <property type="match status" value="1"/>
</dbReference>
<dbReference type="AlphaFoldDB" id="A0A9E8SL13"/>
<evidence type="ECO:0000313" key="2">
    <source>
        <dbReference type="EMBL" id="WAC11789.1"/>
    </source>
</evidence>
<dbReference type="GO" id="GO:0005975">
    <property type="term" value="P:carbohydrate metabolic process"/>
    <property type="evidence" value="ECO:0007669"/>
    <property type="project" value="InterPro"/>
</dbReference>
<reference evidence="2" key="1">
    <citation type="submission" date="2022-11" db="EMBL/GenBank/DDBJ databases">
        <title>Dyadobacter pollutisoli sp. nov., isolated from plastic dumped soil.</title>
        <authorList>
            <person name="Kim J.M."/>
            <person name="Kim K.R."/>
            <person name="Lee J.K."/>
            <person name="Hao L."/>
            <person name="Jeon C.O."/>
        </authorList>
    </citation>
    <scope>NUCLEOTIDE SEQUENCE</scope>
    <source>
        <strain evidence="2">U1</strain>
    </source>
</reference>
<dbReference type="GO" id="GO:0047669">
    <property type="term" value="F:amylosucrase activity"/>
    <property type="evidence" value="ECO:0007669"/>
    <property type="project" value="InterPro"/>
</dbReference>
<dbReference type="InterPro" id="IPR017853">
    <property type="entry name" value="GH"/>
</dbReference>
<dbReference type="KEGG" id="dpf:ON006_29160"/>
<dbReference type="Gene3D" id="2.60.40.1180">
    <property type="entry name" value="Golgi alpha-mannosidase II"/>
    <property type="match status" value="1"/>
</dbReference>
<dbReference type="PANTHER" id="PTHR10357:SF213">
    <property type="entry name" value="ALPHA AMYLASE CATALYTIC REGION"/>
    <property type="match status" value="1"/>
</dbReference>
<proteinExistence type="predicted"/>
<evidence type="ECO:0000259" key="1">
    <source>
        <dbReference type="SMART" id="SM00642"/>
    </source>
</evidence>
<dbReference type="Gene3D" id="1.10.1740.10">
    <property type="match status" value="1"/>
</dbReference>
<dbReference type="RefSeq" id="WP_244821702.1">
    <property type="nucleotide sequence ID" value="NZ_CP112998.1"/>
</dbReference>
<accession>A0A9E8SL13</accession>
<feature type="domain" description="Glycosyl hydrolase family 13 catalytic" evidence="1">
    <location>
        <begin position="96"/>
        <end position="553"/>
    </location>
</feature>